<dbReference type="Proteomes" id="UP001057455">
    <property type="component" value="Unassembled WGS sequence"/>
</dbReference>
<sequence>MDTYNAMITQYMKTISASFSPSNYTTLYNDAVANAPATPKGVTGMTKMEFTYGNKNQPNIYSNWTQQPCHNVVRHAYDGLNYARQQTATNVTDHTAAPYGISQYPTTMLRPITNQSSVSNVQPSGLAEVYNAPRVYMEQNNFLNAIPTTNYIHSYETELVSGNNTRTNFADEGIQHENNYSNAAEEETEYPHLALDLSKIKNSYEKTEQKMKPKVYERQSIKPMKEVVPEVKILIGKPRYPYTAQFNDPVEKELEKWHNRHNTNIKWTRVKRGVYTANDQEVKLVKLNGGLYVKGASNNSKHDHLPIDKFVQMLQNGNLAH</sequence>
<name>A0A9W5WUZ9_BABOV</name>
<comment type="caution">
    <text evidence="1">The sequence shown here is derived from an EMBL/GenBank/DDBJ whole genome shotgun (WGS) entry which is preliminary data.</text>
</comment>
<gene>
    <name evidence="1" type="ORF">BaOVIS_017780</name>
</gene>
<keyword evidence="2" id="KW-1185">Reference proteome</keyword>
<dbReference type="EMBL" id="BLIY01000015">
    <property type="protein sequence ID" value="GFE54374.1"/>
    <property type="molecule type" value="Genomic_DNA"/>
</dbReference>
<organism evidence="1 2">
    <name type="scientific">Babesia ovis</name>
    <dbReference type="NCBI Taxonomy" id="5869"/>
    <lineage>
        <taxon>Eukaryota</taxon>
        <taxon>Sar</taxon>
        <taxon>Alveolata</taxon>
        <taxon>Apicomplexa</taxon>
        <taxon>Aconoidasida</taxon>
        <taxon>Piroplasmida</taxon>
        <taxon>Babesiidae</taxon>
        <taxon>Babesia</taxon>
    </lineage>
</organism>
<accession>A0A9W5WUZ9</accession>
<protein>
    <submittedName>
        <fullName evidence="1">Uncharacterized protein</fullName>
    </submittedName>
</protein>
<evidence type="ECO:0000313" key="1">
    <source>
        <dbReference type="EMBL" id="GFE54374.1"/>
    </source>
</evidence>
<proteinExistence type="predicted"/>
<reference evidence="1" key="1">
    <citation type="submission" date="2019-12" db="EMBL/GenBank/DDBJ databases">
        <title>Genome sequence of Babesia ovis.</title>
        <authorList>
            <person name="Yamagishi J."/>
            <person name="Sevinc F."/>
            <person name="Xuan X."/>
        </authorList>
    </citation>
    <scope>NUCLEOTIDE SEQUENCE</scope>
    <source>
        <strain evidence="1">Selcuk</strain>
    </source>
</reference>
<evidence type="ECO:0000313" key="2">
    <source>
        <dbReference type="Proteomes" id="UP001057455"/>
    </source>
</evidence>
<dbReference type="AlphaFoldDB" id="A0A9W5WUZ9"/>
<dbReference type="OrthoDB" id="366306at2759"/>